<dbReference type="Gene3D" id="2.80.10.50">
    <property type="match status" value="1"/>
</dbReference>
<reference evidence="1 2" key="1">
    <citation type="journal article" date="2022" name="Gigascience">
        <title>A chromosome-level genome assembly and annotation of the desert horned lizard, Phrynosoma platyrhinos, provides insight into chromosomal rearrangements among reptiles.</title>
        <authorList>
            <person name="Koochekian N."/>
            <person name="Ascanio A."/>
            <person name="Farleigh K."/>
            <person name="Card D.C."/>
            <person name="Schield D.R."/>
            <person name="Castoe T.A."/>
            <person name="Jezkova T."/>
        </authorList>
    </citation>
    <scope>NUCLEOTIDE SEQUENCE [LARGE SCALE GENOMIC DNA]</scope>
    <source>
        <strain evidence="1">NK-2021</strain>
    </source>
</reference>
<dbReference type="CDD" id="cd00257">
    <property type="entry name" value="beta-trefoil_FSCN-like"/>
    <property type="match status" value="1"/>
</dbReference>
<name>A0ABQ7TGQ2_PHRPL</name>
<dbReference type="EMBL" id="JAIPUX010000439">
    <property type="protein sequence ID" value="KAH0628919.1"/>
    <property type="molecule type" value="Genomic_DNA"/>
</dbReference>
<keyword evidence="2" id="KW-1185">Reference proteome</keyword>
<evidence type="ECO:0000313" key="2">
    <source>
        <dbReference type="Proteomes" id="UP000826234"/>
    </source>
</evidence>
<sequence>MLTVPEFERGLGQLEAYLGVDEGVSFQMDNNLYWDSLSTGSRWAIQGRKDKKLSSIFSVTQLPSGKVMLKDWTDMYLAIVERRTDPRTFPVQLLPYSEGPNLQFEVFYKDNKVAFQSYNGLFLGRVCRASDTLEATMFFPDESCFFLPLIGALHPPAFSIVNVIPVPFIDGSPVSHLVGWQTYVNSTEEAKKHTFTMTWETQSTDRTFWTRLWGRGVPSSYRFSFWNAKPIVAYTQDNEHIPCVQRDISETLTKEVEVPSLSKAMALFFVDWHHNAFFLFTAYIEKFKPNGSSEAFTESGGWMGLVYRNLRIEVKYKEL</sequence>
<comment type="caution">
    <text evidence="1">The sequence shown here is derived from an EMBL/GenBank/DDBJ whole genome shotgun (WGS) entry which is preliminary data.</text>
</comment>
<dbReference type="InterPro" id="IPR008999">
    <property type="entry name" value="Actin-crosslinking"/>
</dbReference>
<dbReference type="Proteomes" id="UP000826234">
    <property type="component" value="Unassembled WGS sequence"/>
</dbReference>
<accession>A0ABQ7TGQ2</accession>
<organism evidence="1 2">
    <name type="scientific">Phrynosoma platyrhinos</name>
    <name type="common">Desert horned lizard</name>
    <dbReference type="NCBI Taxonomy" id="52577"/>
    <lineage>
        <taxon>Eukaryota</taxon>
        <taxon>Metazoa</taxon>
        <taxon>Chordata</taxon>
        <taxon>Craniata</taxon>
        <taxon>Vertebrata</taxon>
        <taxon>Euteleostomi</taxon>
        <taxon>Lepidosauria</taxon>
        <taxon>Squamata</taxon>
        <taxon>Bifurcata</taxon>
        <taxon>Unidentata</taxon>
        <taxon>Episquamata</taxon>
        <taxon>Toxicofera</taxon>
        <taxon>Iguania</taxon>
        <taxon>Phrynosomatidae</taxon>
        <taxon>Phrynosomatinae</taxon>
        <taxon>Phrynosoma</taxon>
    </lineage>
</organism>
<proteinExistence type="predicted"/>
<gene>
    <name evidence="1" type="ORF">JD844_010557</name>
</gene>
<protein>
    <submittedName>
        <fullName evidence="1">Uncharacterized protein</fullName>
    </submittedName>
</protein>
<evidence type="ECO:0000313" key="1">
    <source>
        <dbReference type="EMBL" id="KAH0628919.1"/>
    </source>
</evidence>
<dbReference type="SUPFAM" id="SSF50405">
    <property type="entry name" value="Actin-crosslinking proteins"/>
    <property type="match status" value="1"/>
</dbReference>